<gene>
    <name evidence="1" type="ORF">BU202_08155</name>
</gene>
<protein>
    <submittedName>
        <fullName evidence="1">Uncharacterized protein</fullName>
    </submittedName>
</protein>
<dbReference type="Proteomes" id="UP000186890">
    <property type="component" value="Unassembled WGS sequence"/>
</dbReference>
<accession>A0A1Q8E661</accession>
<reference evidence="2" key="1">
    <citation type="submission" date="2016-12" db="EMBL/GenBank/DDBJ databases">
        <authorList>
            <person name="Gulvik C.A."/>
        </authorList>
    </citation>
    <scope>NUCLEOTIDE SEQUENCE [LARGE SCALE GENOMIC DNA]</scope>
    <source>
        <strain evidence="2">NED12-00049-6B</strain>
    </source>
</reference>
<evidence type="ECO:0000313" key="2">
    <source>
        <dbReference type="Proteomes" id="UP000186890"/>
    </source>
</evidence>
<name>A0A1Q8E661_9STRE</name>
<organism evidence="1 2">
    <name type="scientific">Streptococcus cuniculi</name>
    <dbReference type="NCBI Taxonomy" id="1432788"/>
    <lineage>
        <taxon>Bacteria</taxon>
        <taxon>Bacillati</taxon>
        <taxon>Bacillota</taxon>
        <taxon>Bacilli</taxon>
        <taxon>Lactobacillales</taxon>
        <taxon>Streptococcaceae</taxon>
        <taxon>Streptococcus</taxon>
    </lineage>
</organism>
<proteinExistence type="predicted"/>
<evidence type="ECO:0000313" key="1">
    <source>
        <dbReference type="EMBL" id="OLF47289.1"/>
    </source>
</evidence>
<sequence length="88" mass="10620">MMKVIRTPEKLDAFEWTGSTETYKKMKELSSDCKDKLYMRDGQLVVYDYMFEEEQNVEFGDFIVFEDDRIEICKPFIFDILYEEVSND</sequence>
<dbReference type="RefSeq" id="WP_075105290.1">
    <property type="nucleotide sequence ID" value="NZ_MSJM01000007.1"/>
</dbReference>
<dbReference type="EMBL" id="MSJM01000007">
    <property type="protein sequence ID" value="OLF47289.1"/>
    <property type="molecule type" value="Genomic_DNA"/>
</dbReference>
<keyword evidence="2" id="KW-1185">Reference proteome</keyword>
<dbReference type="AlphaFoldDB" id="A0A1Q8E661"/>
<comment type="caution">
    <text evidence="1">The sequence shown here is derived from an EMBL/GenBank/DDBJ whole genome shotgun (WGS) entry which is preliminary data.</text>
</comment>